<dbReference type="EMBL" id="CP023778">
    <property type="protein sequence ID" value="ATL71167.1"/>
    <property type="molecule type" value="Genomic_DNA"/>
</dbReference>
<evidence type="ECO:0000313" key="5">
    <source>
        <dbReference type="EMBL" id="ATL71167.1"/>
    </source>
</evidence>
<dbReference type="InterPro" id="IPR036188">
    <property type="entry name" value="FAD/NAD-bd_sf"/>
</dbReference>
<dbReference type="PANTHER" id="PTHR13789">
    <property type="entry name" value="MONOOXYGENASE"/>
    <property type="match status" value="1"/>
</dbReference>
<dbReference type="PANTHER" id="PTHR13789:SF309">
    <property type="entry name" value="PUTATIVE (AFU_ORTHOLOGUE AFUA_6G14510)-RELATED"/>
    <property type="match status" value="1"/>
</dbReference>
<dbReference type="InterPro" id="IPR002938">
    <property type="entry name" value="FAD-bd"/>
</dbReference>
<dbReference type="RefSeq" id="WP_098698067.1">
    <property type="nucleotide sequence ID" value="NZ_CP023778.1"/>
</dbReference>
<organism evidence="5 6">
    <name type="scientific">Nocardia terpenica</name>
    <dbReference type="NCBI Taxonomy" id="455432"/>
    <lineage>
        <taxon>Bacteria</taxon>
        <taxon>Bacillati</taxon>
        <taxon>Actinomycetota</taxon>
        <taxon>Actinomycetes</taxon>
        <taxon>Mycobacteriales</taxon>
        <taxon>Nocardiaceae</taxon>
        <taxon>Nocardia</taxon>
    </lineage>
</organism>
<evidence type="ECO:0000256" key="3">
    <source>
        <dbReference type="SAM" id="MobiDB-lite"/>
    </source>
</evidence>
<dbReference type="Gene3D" id="3.50.50.60">
    <property type="entry name" value="FAD/NAD(P)-binding domain"/>
    <property type="match status" value="1"/>
</dbReference>
<gene>
    <name evidence="5" type="ORF">CRH09_38340</name>
</gene>
<reference evidence="5 6" key="1">
    <citation type="submission" date="2017-10" db="EMBL/GenBank/DDBJ databases">
        <title>Comparative genomics between pathogenic Norcardia.</title>
        <authorList>
            <person name="Zeng L."/>
        </authorList>
    </citation>
    <scope>NUCLEOTIDE SEQUENCE [LARGE SCALE GENOMIC DNA]</scope>
    <source>
        <strain evidence="5 6">NC_YFY_NT001</strain>
    </source>
</reference>
<dbReference type="KEGG" id="ntp:CRH09_38340"/>
<sequence length="333" mass="35728">MDVSIIGGGIAGATAAAAAGVIGAVTQVYEATEQTIEHRGWVTLAPSAMTALDQVGVGERVRAVGFPVVEVRMVDTVTGQQRRLSRYEPGHRWPSTHVWRRDLLSALHDRLDHLGVRRHFGTAVAADQLTADVIVGADGAHSPTRRLLGNPLMPTFTGEVICYGHHPACAPGLARHVLHFWGHPDGVVAYIGDDRDGSFWFSRYHTQSPSDIVDLTRLLRPLRQTPAAAVVDNAEISDQVALYELDPRGIWHSADTVLIGDAAHAVSASAARGAASAIEDAVVLARCLQGSDTIVSALDSYTAIRRPLAWATYRPDPGQRPPCPSPDQLILAH</sequence>
<evidence type="ECO:0000313" key="6">
    <source>
        <dbReference type="Proteomes" id="UP000221961"/>
    </source>
</evidence>
<protein>
    <recommendedName>
        <fullName evidence="4">FAD-binding domain-containing protein</fullName>
    </recommendedName>
</protein>
<feature type="domain" description="FAD-binding" evidence="4">
    <location>
        <begin position="122"/>
        <end position="313"/>
    </location>
</feature>
<dbReference type="InterPro" id="IPR050493">
    <property type="entry name" value="FAD-dep_Monooxygenase_BioMet"/>
</dbReference>
<evidence type="ECO:0000256" key="1">
    <source>
        <dbReference type="ARBA" id="ARBA00023002"/>
    </source>
</evidence>
<dbReference type="SUPFAM" id="SSF51905">
    <property type="entry name" value="FAD/NAD(P)-binding domain"/>
    <property type="match status" value="1"/>
</dbReference>
<dbReference type="GO" id="GO:0071949">
    <property type="term" value="F:FAD binding"/>
    <property type="evidence" value="ECO:0007669"/>
    <property type="project" value="InterPro"/>
</dbReference>
<dbReference type="GO" id="GO:0004497">
    <property type="term" value="F:monooxygenase activity"/>
    <property type="evidence" value="ECO:0007669"/>
    <property type="project" value="UniProtKB-KW"/>
</dbReference>
<evidence type="ECO:0000256" key="2">
    <source>
        <dbReference type="ARBA" id="ARBA00023033"/>
    </source>
</evidence>
<dbReference type="Proteomes" id="UP000221961">
    <property type="component" value="Chromosome"/>
</dbReference>
<feature type="region of interest" description="Disordered" evidence="3">
    <location>
        <begin position="314"/>
        <end position="333"/>
    </location>
</feature>
<dbReference type="AlphaFoldDB" id="A0A291RV32"/>
<proteinExistence type="predicted"/>
<keyword evidence="2" id="KW-0503">Monooxygenase</keyword>
<evidence type="ECO:0000259" key="4">
    <source>
        <dbReference type="Pfam" id="PF01494"/>
    </source>
</evidence>
<dbReference type="Pfam" id="PF01494">
    <property type="entry name" value="FAD_binding_3"/>
    <property type="match status" value="1"/>
</dbReference>
<accession>A0A291RV32</accession>
<dbReference type="GeneID" id="88363108"/>
<keyword evidence="1" id="KW-0560">Oxidoreductase</keyword>
<name>A0A291RV32_9NOCA</name>
<dbReference type="PRINTS" id="PR00420">
    <property type="entry name" value="RNGMNOXGNASE"/>
</dbReference>